<reference evidence="2 3" key="1">
    <citation type="submission" date="2018-10" db="EMBL/GenBank/DDBJ databases">
        <title>Sphingobacterium sp. M05W1-28.</title>
        <authorList>
            <person name="Cai H."/>
        </authorList>
    </citation>
    <scope>NUCLEOTIDE SEQUENCE [LARGE SCALE GENOMIC DNA]</scope>
    <source>
        <strain evidence="2 3">M05W1-28</strain>
    </source>
</reference>
<dbReference type="RefSeq" id="WP_121126428.1">
    <property type="nucleotide sequence ID" value="NZ_RBWS01000020.1"/>
</dbReference>
<proteinExistence type="predicted"/>
<evidence type="ECO:0000313" key="2">
    <source>
        <dbReference type="EMBL" id="RKO69323.1"/>
    </source>
</evidence>
<protein>
    <submittedName>
        <fullName evidence="2">Uncharacterized protein</fullName>
    </submittedName>
</protein>
<accession>A0A420VSG7</accession>
<keyword evidence="3" id="KW-1185">Reference proteome</keyword>
<name>A0A420VSG7_9SPHI</name>
<organism evidence="2 3">
    <name type="scientific">Sphingobacterium puteale</name>
    <dbReference type="NCBI Taxonomy" id="2420510"/>
    <lineage>
        <taxon>Bacteria</taxon>
        <taxon>Pseudomonadati</taxon>
        <taxon>Bacteroidota</taxon>
        <taxon>Sphingobacteriia</taxon>
        <taxon>Sphingobacteriales</taxon>
        <taxon>Sphingobacteriaceae</taxon>
        <taxon>Sphingobacterium</taxon>
    </lineage>
</organism>
<dbReference type="Proteomes" id="UP000282423">
    <property type="component" value="Unassembled WGS sequence"/>
</dbReference>
<gene>
    <name evidence="2" type="ORF">D7322_22310</name>
</gene>
<dbReference type="EMBL" id="RBWS01000020">
    <property type="protein sequence ID" value="RKO69323.1"/>
    <property type="molecule type" value="Genomic_DNA"/>
</dbReference>
<sequence length="98" mass="10718">MVTSLEATLPPLRSGAKIGRFRADFQDFCFIFFQYPCNSLGTWWILFVKQDPGGSGGRKWTVIRGSPTGSMAERGTGETESWAGIRTAAGQSAEPIEK</sequence>
<evidence type="ECO:0000313" key="3">
    <source>
        <dbReference type="Proteomes" id="UP000282423"/>
    </source>
</evidence>
<evidence type="ECO:0000256" key="1">
    <source>
        <dbReference type="SAM" id="MobiDB-lite"/>
    </source>
</evidence>
<dbReference type="AlphaFoldDB" id="A0A420VSG7"/>
<dbReference type="OrthoDB" id="716942at2"/>
<feature type="region of interest" description="Disordered" evidence="1">
    <location>
        <begin position="53"/>
        <end position="98"/>
    </location>
</feature>
<comment type="caution">
    <text evidence="2">The sequence shown here is derived from an EMBL/GenBank/DDBJ whole genome shotgun (WGS) entry which is preliminary data.</text>
</comment>